<dbReference type="EMBL" id="JAAARO010000013">
    <property type="protein sequence ID" value="KAF5738650.1"/>
    <property type="molecule type" value="Genomic_DNA"/>
</dbReference>
<organism evidence="1 2">
    <name type="scientific">Tripterygium wilfordii</name>
    <name type="common">Thunder God vine</name>
    <dbReference type="NCBI Taxonomy" id="458696"/>
    <lineage>
        <taxon>Eukaryota</taxon>
        <taxon>Viridiplantae</taxon>
        <taxon>Streptophyta</taxon>
        <taxon>Embryophyta</taxon>
        <taxon>Tracheophyta</taxon>
        <taxon>Spermatophyta</taxon>
        <taxon>Magnoliopsida</taxon>
        <taxon>eudicotyledons</taxon>
        <taxon>Gunneridae</taxon>
        <taxon>Pentapetalae</taxon>
        <taxon>rosids</taxon>
        <taxon>fabids</taxon>
        <taxon>Celastrales</taxon>
        <taxon>Celastraceae</taxon>
        <taxon>Tripterygium</taxon>
    </lineage>
</organism>
<accession>A0A7J7CX54</accession>
<dbReference type="Proteomes" id="UP000593562">
    <property type="component" value="Unassembled WGS sequence"/>
</dbReference>
<dbReference type="AlphaFoldDB" id="A0A7J7CX54"/>
<comment type="caution">
    <text evidence="1">The sequence shown here is derived from an EMBL/GenBank/DDBJ whole genome shotgun (WGS) entry which is preliminary data.</text>
</comment>
<reference evidence="1 2" key="1">
    <citation type="journal article" date="2020" name="Nat. Commun.">
        <title>Genome of Tripterygium wilfordii and identification of cytochrome P450 involved in triptolide biosynthesis.</title>
        <authorList>
            <person name="Tu L."/>
            <person name="Su P."/>
            <person name="Zhang Z."/>
            <person name="Gao L."/>
            <person name="Wang J."/>
            <person name="Hu T."/>
            <person name="Zhou J."/>
            <person name="Zhang Y."/>
            <person name="Zhao Y."/>
            <person name="Liu Y."/>
            <person name="Song Y."/>
            <person name="Tong Y."/>
            <person name="Lu Y."/>
            <person name="Yang J."/>
            <person name="Xu C."/>
            <person name="Jia M."/>
            <person name="Peters R.J."/>
            <person name="Huang L."/>
            <person name="Gao W."/>
        </authorList>
    </citation>
    <scope>NUCLEOTIDE SEQUENCE [LARGE SCALE GENOMIC DNA]</scope>
    <source>
        <strain evidence="2">cv. XIE 37</strain>
        <tissue evidence="1">Leaf</tissue>
    </source>
</reference>
<protein>
    <submittedName>
        <fullName evidence="1">Uncharacterized protein</fullName>
    </submittedName>
</protein>
<gene>
    <name evidence="1" type="ORF">HS088_TW13G01551</name>
</gene>
<keyword evidence="2" id="KW-1185">Reference proteome</keyword>
<proteinExistence type="predicted"/>
<dbReference type="InParanoid" id="A0A7J7CX54"/>
<sequence>MPNQQRTLMKHQMKSKQDPQNITLVQHRFPVSLKFVKLVELQHQLQNQHLHFSHQNLSICKFPPPSPSYNTNPQKPIICSFFHQQNSSSSMSSHKQNSNGVIGAFSAPGFDSDRGFGGLDDASLRPNQYTMLAFCAVCLDSLHEFYYKQHC</sequence>
<evidence type="ECO:0000313" key="1">
    <source>
        <dbReference type="EMBL" id="KAF5738650.1"/>
    </source>
</evidence>
<name>A0A7J7CX54_TRIWF</name>
<evidence type="ECO:0000313" key="2">
    <source>
        <dbReference type="Proteomes" id="UP000593562"/>
    </source>
</evidence>